<accession>A0ABY8N5U5</accession>
<gene>
    <name evidence="2" type="ORF">MG292_10820</name>
</gene>
<feature type="transmembrane region" description="Helical" evidence="1">
    <location>
        <begin position="35"/>
        <end position="55"/>
    </location>
</feature>
<dbReference type="EMBL" id="CP092332">
    <property type="protein sequence ID" value="WGK94558.1"/>
    <property type="molecule type" value="Genomic_DNA"/>
</dbReference>
<dbReference type="Proteomes" id="UP001232117">
    <property type="component" value="Chromosome"/>
</dbReference>
<keyword evidence="3" id="KW-1185">Reference proteome</keyword>
<protein>
    <submittedName>
        <fullName evidence="2">Uncharacterized protein</fullName>
    </submittedName>
</protein>
<sequence length="165" mass="19049">MTILIVFVIGVASNYFVNTISISSFKIFDTVNLFTYFGVLIGFALTIYTFGLSMVSDIKSKIDIHKNISEDRKKKIYSKLVRGFSEIKEDIWIIFVSIIIVIGFEIANEIPNPFGWRVEDYNIPETVNLTLFITTTIAMFDIMQTLFNLSEINLHLNKYEQHDKN</sequence>
<evidence type="ECO:0000256" key="1">
    <source>
        <dbReference type="SAM" id="Phobius"/>
    </source>
</evidence>
<evidence type="ECO:0000313" key="2">
    <source>
        <dbReference type="EMBL" id="WGK94558.1"/>
    </source>
</evidence>
<dbReference type="RefSeq" id="WP_264532714.1">
    <property type="nucleotide sequence ID" value="NZ_CP092332.1"/>
</dbReference>
<organism evidence="2 3">
    <name type="scientific">Flavobacterium keumense</name>
    <dbReference type="NCBI Taxonomy" id="1306518"/>
    <lineage>
        <taxon>Bacteria</taxon>
        <taxon>Pseudomonadati</taxon>
        <taxon>Bacteroidota</taxon>
        <taxon>Flavobacteriia</taxon>
        <taxon>Flavobacteriales</taxon>
        <taxon>Flavobacteriaceae</taxon>
        <taxon>Flavobacterium</taxon>
    </lineage>
</organism>
<name>A0ABY8N5U5_9FLAO</name>
<proteinExistence type="predicted"/>
<keyword evidence="1" id="KW-0812">Transmembrane</keyword>
<keyword evidence="1" id="KW-1133">Transmembrane helix</keyword>
<feature type="transmembrane region" description="Helical" evidence="1">
    <location>
        <begin position="91"/>
        <end position="107"/>
    </location>
</feature>
<feature type="transmembrane region" description="Helical" evidence="1">
    <location>
        <begin position="127"/>
        <end position="149"/>
    </location>
</feature>
<reference evidence="2 3" key="1">
    <citation type="submission" date="2023-06" db="EMBL/GenBank/DDBJ databases">
        <title>Complete Genome Sequence of Flavobacterium keumense K3R-10.</title>
        <authorList>
            <person name="Jeong H."/>
            <person name="Jhang S.Y."/>
            <person name="Kim J.N."/>
        </authorList>
    </citation>
    <scope>NUCLEOTIDE SEQUENCE [LARGE SCALE GENOMIC DNA]</scope>
    <source>
        <strain evidence="2 3">K3R-10</strain>
    </source>
</reference>
<evidence type="ECO:0000313" key="3">
    <source>
        <dbReference type="Proteomes" id="UP001232117"/>
    </source>
</evidence>
<keyword evidence="1" id="KW-0472">Membrane</keyword>